<dbReference type="InterPro" id="IPR018649">
    <property type="entry name" value="SHOCT"/>
</dbReference>
<comment type="caution">
    <text evidence="3">The sequence shown here is derived from an EMBL/GenBank/DDBJ whole genome shotgun (WGS) entry which is preliminary data.</text>
</comment>
<keyword evidence="1" id="KW-0812">Transmembrane</keyword>
<keyword evidence="4" id="KW-1185">Reference proteome</keyword>
<protein>
    <recommendedName>
        <fullName evidence="2">SHOCT domain-containing protein</fullName>
    </recommendedName>
</protein>
<gene>
    <name evidence="3" type="ORF">MCHUDSM44219_01538</name>
</gene>
<evidence type="ECO:0000313" key="4">
    <source>
        <dbReference type="Proteomes" id="UP000036176"/>
    </source>
</evidence>
<dbReference type="PATRIC" id="fig|1800.3.peg.1547"/>
<organism evidence="3 4">
    <name type="scientific">Mycolicibacterium chubuense</name>
    <name type="common">Mycobacterium chubuense</name>
    <dbReference type="NCBI Taxonomy" id="1800"/>
    <lineage>
        <taxon>Bacteria</taxon>
        <taxon>Bacillati</taxon>
        <taxon>Actinomycetota</taxon>
        <taxon>Actinomycetes</taxon>
        <taxon>Mycobacteriales</taxon>
        <taxon>Mycobacteriaceae</taxon>
        <taxon>Mycolicibacterium</taxon>
    </lineage>
</organism>
<feature type="transmembrane region" description="Helical" evidence="1">
    <location>
        <begin position="15"/>
        <end position="40"/>
    </location>
</feature>
<sequence precursor="true">MMYGDGWMWGNSMGWGGWVLMSIMMALVWALVIAGTVLAIRFLTGPRQSAGHSHGTREGSAEDVLAERFARGEIDEDEYRRRATLLRERR</sequence>
<name>A0A0J6ZD89_MYCCU</name>
<keyword evidence="1" id="KW-0472">Membrane</keyword>
<keyword evidence="1" id="KW-1133">Transmembrane helix</keyword>
<feature type="domain" description="SHOCT" evidence="2">
    <location>
        <begin position="61"/>
        <end position="82"/>
    </location>
</feature>
<dbReference type="Pfam" id="PF09851">
    <property type="entry name" value="SHOCT"/>
    <property type="match status" value="1"/>
</dbReference>
<proteinExistence type="predicted"/>
<dbReference type="RefSeq" id="WP_048417607.1">
    <property type="nucleotide sequence ID" value="NZ_JYNX01000027.1"/>
</dbReference>
<dbReference type="AlphaFoldDB" id="A0A0J6ZD89"/>
<dbReference type="Proteomes" id="UP000036176">
    <property type="component" value="Unassembled WGS sequence"/>
</dbReference>
<evidence type="ECO:0000259" key="2">
    <source>
        <dbReference type="Pfam" id="PF09851"/>
    </source>
</evidence>
<evidence type="ECO:0000313" key="3">
    <source>
        <dbReference type="EMBL" id="KMO82706.1"/>
    </source>
</evidence>
<reference evidence="3 4" key="1">
    <citation type="journal article" date="2015" name="Genome Biol. Evol.">
        <title>Characterization of Three Mycobacterium spp. with Potential Use in Bioremediation by Genome Sequencing and Comparative Genomics.</title>
        <authorList>
            <person name="Das S."/>
            <person name="Pettersson B.M."/>
            <person name="Behra P.R."/>
            <person name="Ramesh M."/>
            <person name="Dasgupta S."/>
            <person name="Bhattacharya A."/>
            <person name="Kirsebom L.A."/>
        </authorList>
    </citation>
    <scope>NUCLEOTIDE SEQUENCE [LARGE SCALE GENOMIC DNA]</scope>
    <source>
        <strain evidence="3 4">DSM 44219</strain>
    </source>
</reference>
<accession>A0A0J6ZD89</accession>
<dbReference type="EMBL" id="JYNX01000027">
    <property type="protein sequence ID" value="KMO82706.1"/>
    <property type="molecule type" value="Genomic_DNA"/>
</dbReference>
<evidence type="ECO:0000256" key="1">
    <source>
        <dbReference type="SAM" id="Phobius"/>
    </source>
</evidence>